<evidence type="ECO:0000313" key="2">
    <source>
        <dbReference type="EMBL" id="AXB04771.1"/>
    </source>
</evidence>
<evidence type="ECO:0000259" key="1">
    <source>
        <dbReference type="Pfam" id="PF09413"/>
    </source>
</evidence>
<name>A0A081LMF0_AERCA</name>
<reference evidence="14" key="6">
    <citation type="submission" date="2023-03" db="EMBL/GenBank/DDBJ databases">
        <title>Aeromonas caviae strain AC1520.</title>
        <authorList>
            <person name="Xie T."/>
            <person name="Zhang Q."/>
            <person name="Deng J."/>
            <person name="Li X."/>
        </authorList>
    </citation>
    <scope>NUCLEOTIDE SEQUENCE</scope>
    <source>
        <strain evidence="14">AC1520</strain>
    </source>
</reference>
<keyword evidence="18" id="KW-1185">Reference proteome</keyword>
<dbReference type="EMBL" id="JAOCFT010000001">
    <property type="protein sequence ID" value="MDH1896306.1"/>
    <property type="molecule type" value="Genomic_DNA"/>
</dbReference>
<evidence type="ECO:0000313" key="4">
    <source>
        <dbReference type="EMBL" id="GJA41228.1"/>
    </source>
</evidence>
<evidence type="ECO:0000313" key="17">
    <source>
        <dbReference type="Proteomes" id="UP001161704"/>
    </source>
</evidence>
<dbReference type="OrthoDB" id="9814654at2"/>
<dbReference type="InterPro" id="IPR011322">
    <property type="entry name" value="N-reg_PII-like_a/b"/>
</dbReference>
<gene>
    <name evidence="2" type="ORF">C1C91_06880</name>
    <name evidence="12" type="ORF">JC965_03105</name>
    <name evidence="4" type="ORF">KAM343_20240</name>
    <name evidence="5" type="ORF">KAM348_31120</name>
    <name evidence="6" type="ORF">KAM351_27660</name>
    <name evidence="7" type="ORF">KAM382_30470</name>
    <name evidence="9" type="ORF">N5I07_01570</name>
    <name evidence="8" type="ORF">N5I20_15405</name>
    <name evidence="13" type="ORF">OJY61_15760</name>
    <name evidence="14" type="ORF">P5S46_19215</name>
    <name evidence="10" type="ORF">SJS77_01945</name>
    <name evidence="11" type="ORF">VCX44_08615</name>
    <name evidence="3" type="ORF">WP2W18E01_02510</name>
</gene>
<sequence>MDQWINLYRASHSLEAHALKGALEVEGVRVRLSGEGLSGALGELPVDLLQVTLMVNERDRQRAGRIIERYQQRQGNGWLCGQCGEENGANFDICWRCHHDPQDH</sequence>
<reference evidence="3 15" key="2">
    <citation type="submission" date="2019-12" db="EMBL/GenBank/DDBJ databases">
        <title>complete genome sequences of Aeromonas caviae str. WP2-W18-ESBL-01 isolated from wastewater treatment plant effluent.</title>
        <authorList>
            <person name="Sekizuka T."/>
            <person name="Itokawa K."/>
            <person name="Yatsu K."/>
            <person name="Inamine Y."/>
            <person name="Kuroda M."/>
        </authorList>
    </citation>
    <scope>NUCLEOTIDE SEQUENCE [LARGE SCALE GENOMIC DNA]</scope>
    <source>
        <strain evidence="3 15">WP2-W18-ESBL-01</strain>
    </source>
</reference>
<reference evidence="13" key="7">
    <citation type="submission" date="2023-04" db="EMBL/GenBank/DDBJ databases">
        <title>Whole Genome Sequence of Multi-drug resistant Aeromonas caviae as a gut pathogen in newborn.</title>
        <authorList>
            <person name="Jadhav S.V."/>
            <person name="Saroj S.D."/>
            <person name="Saha U.B."/>
            <person name="Sen S."/>
            <person name="Kher A."/>
        </authorList>
    </citation>
    <scope>NUCLEOTIDE SEQUENCE</scope>
    <source>
        <strain evidence="13">SVJ23</strain>
    </source>
</reference>
<dbReference type="EMBL" id="CP110176">
    <property type="protein sequence ID" value="UZC85293.1"/>
    <property type="molecule type" value="Genomic_DNA"/>
</dbReference>
<dbReference type="Proteomes" id="UP000737420">
    <property type="component" value="Unassembled WGS sequence"/>
</dbReference>
<evidence type="ECO:0000313" key="3">
    <source>
        <dbReference type="EMBL" id="BBQ28669.1"/>
    </source>
</evidence>
<dbReference type="Proteomes" id="UP000886934">
    <property type="component" value="Unassembled WGS sequence"/>
</dbReference>
<dbReference type="Proteomes" id="UP000886939">
    <property type="component" value="Unassembled WGS sequence"/>
</dbReference>
<dbReference type="Proteomes" id="UP001163285">
    <property type="component" value="Chromosome"/>
</dbReference>
<dbReference type="EMBL" id="AP021927">
    <property type="protein sequence ID" value="BBQ28669.1"/>
    <property type="molecule type" value="Genomic_DNA"/>
</dbReference>
<evidence type="ECO:0000313" key="15">
    <source>
        <dbReference type="Proteomes" id="UP000515756"/>
    </source>
</evidence>
<accession>A0A081LMF0</accession>
<dbReference type="EMBL" id="BPNI01000035">
    <property type="protein sequence ID" value="GJA41228.1"/>
    <property type="molecule type" value="Genomic_DNA"/>
</dbReference>
<evidence type="ECO:0000313" key="8">
    <source>
        <dbReference type="EMBL" id="MDH1506442.1"/>
    </source>
</evidence>
<reference evidence="4 16" key="4">
    <citation type="submission" date="2021-07" db="EMBL/GenBank/DDBJ databases">
        <title>Draft genome sequence of carbapenem-resistant Aeromonas spp. in Japan.</title>
        <authorList>
            <person name="Maehana S."/>
            <person name="Suzuki M."/>
            <person name="Kitasato H."/>
        </authorList>
    </citation>
    <scope>NUCLEOTIDE SEQUENCE</scope>
    <source>
        <strain evidence="4">KAM343</strain>
        <strain evidence="5">KAM348</strain>
        <strain evidence="6">KAM351</strain>
        <strain evidence="7 16">KAM382</strain>
    </source>
</reference>
<feature type="domain" description="DUF2007" evidence="1">
    <location>
        <begin position="4"/>
        <end position="70"/>
    </location>
</feature>
<evidence type="ECO:0000313" key="5">
    <source>
        <dbReference type="EMBL" id="GJA55689.1"/>
    </source>
</evidence>
<dbReference type="EMBL" id="CP065937">
    <property type="protein sequence ID" value="QQA61540.1"/>
    <property type="molecule type" value="Genomic_DNA"/>
</dbReference>
<evidence type="ECO:0000313" key="9">
    <source>
        <dbReference type="EMBL" id="MDH1896306.1"/>
    </source>
</evidence>
<dbReference type="EMBL" id="BPNN01000041">
    <property type="protein sequence ID" value="GJA64155.1"/>
    <property type="molecule type" value="Genomic_DNA"/>
</dbReference>
<protein>
    <submittedName>
        <fullName evidence="8">DUF2007 domain-containing protein</fullName>
    </submittedName>
</protein>
<dbReference type="Proteomes" id="UP001160758">
    <property type="component" value="Unassembled WGS sequence"/>
</dbReference>
<reference evidence="11 18" key="9">
    <citation type="submission" date="2023-12" db="EMBL/GenBank/DDBJ databases">
        <title>Characterization of antibiotic resistance in Aeromonas spp. in hospital effluent.</title>
        <authorList>
            <person name="Negoseki B.R.S."/>
            <person name="Krul D."/>
            <person name="Siqueira A.C."/>
            <person name="Almeida M."/>
            <person name="Mesa D."/>
            <person name="Conte D."/>
            <person name="Dalla-Costa L.M."/>
        </authorList>
    </citation>
    <scope>NUCLEOTIDE SEQUENCE [LARGE SCALE GENOMIC DNA]</scope>
    <source>
        <strain evidence="11 18">36v</strain>
    </source>
</reference>
<dbReference type="AlphaFoldDB" id="A0A081LMF0"/>
<organism evidence="8 17">
    <name type="scientific">Aeromonas caviae</name>
    <name type="common">Aeromonas punctata</name>
    <dbReference type="NCBI Taxonomy" id="648"/>
    <lineage>
        <taxon>Bacteria</taxon>
        <taxon>Pseudomonadati</taxon>
        <taxon>Pseudomonadota</taxon>
        <taxon>Gammaproteobacteria</taxon>
        <taxon>Aeromonadales</taxon>
        <taxon>Aeromonadaceae</taxon>
        <taxon>Aeromonas</taxon>
    </lineage>
</organism>
<evidence type="ECO:0000313" key="16">
    <source>
        <dbReference type="Proteomes" id="UP000737420"/>
    </source>
</evidence>
<dbReference type="KEGG" id="acav:VI35_19635"/>
<dbReference type="EMBL" id="JAWZVU010000007">
    <property type="protein sequence ID" value="MDX7719244.1"/>
    <property type="molecule type" value="Genomic_DNA"/>
</dbReference>
<dbReference type="Proteomes" id="UP000887009">
    <property type="component" value="Unassembled WGS sequence"/>
</dbReference>
<dbReference type="Proteomes" id="UP001218423">
    <property type="component" value="Chromosome"/>
</dbReference>
<dbReference type="EMBL" id="BPNL01000039">
    <property type="protein sequence ID" value="GJA55689.1"/>
    <property type="molecule type" value="Genomic_DNA"/>
</dbReference>
<proteinExistence type="predicted"/>
<evidence type="ECO:0000313" key="14">
    <source>
        <dbReference type="EMBL" id="WFF97733.1"/>
    </source>
</evidence>
<dbReference type="EMBL" id="BPOP01000034">
    <property type="protein sequence ID" value="GJB92986.1"/>
    <property type="molecule type" value="Genomic_DNA"/>
</dbReference>
<dbReference type="Proteomes" id="UP000515756">
    <property type="component" value="Chromosome"/>
</dbReference>
<dbReference type="Pfam" id="PF09413">
    <property type="entry name" value="DUF2007"/>
    <property type="match status" value="1"/>
</dbReference>
<evidence type="ECO:0000313" key="6">
    <source>
        <dbReference type="EMBL" id="GJA64155.1"/>
    </source>
</evidence>
<dbReference type="EMBL" id="CP025706">
    <property type="protein sequence ID" value="AXB04771.1"/>
    <property type="molecule type" value="Genomic_DNA"/>
</dbReference>
<dbReference type="EMBL" id="JAOCIZ010000065">
    <property type="protein sequence ID" value="MDH1506442.1"/>
    <property type="molecule type" value="Genomic_DNA"/>
</dbReference>
<dbReference type="EMBL" id="CP120942">
    <property type="protein sequence ID" value="WFF97733.1"/>
    <property type="molecule type" value="Genomic_DNA"/>
</dbReference>
<dbReference type="Proteomes" id="UP001304847">
    <property type="component" value="Unassembled WGS sequence"/>
</dbReference>
<evidence type="ECO:0000313" key="7">
    <source>
        <dbReference type="EMBL" id="GJB92986.1"/>
    </source>
</evidence>
<dbReference type="EMBL" id="JAYGOJ010000034">
    <property type="protein sequence ID" value="MEA9435886.1"/>
    <property type="molecule type" value="Genomic_DNA"/>
</dbReference>
<reference evidence="8" key="5">
    <citation type="submission" date="2022-09" db="EMBL/GenBank/DDBJ databases">
        <title>Intensive care unit water sources are persistently colonized with multi-drug resistant bacteria and are the site of extensive horizontal gene transfer of antibiotic resistance genes.</title>
        <authorList>
            <person name="Diorio-Toth L."/>
        </authorList>
    </citation>
    <scope>NUCLEOTIDE SEQUENCE</scope>
    <source>
        <strain evidence="8">GD03710</strain>
        <strain evidence="9">GD03796</strain>
    </source>
</reference>
<evidence type="ECO:0000313" key="11">
    <source>
        <dbReference type="EMBL" id="MEA9435886.1"/>
    </source>
</evidence>
<evidence type="ECO:0000313" key="18">
    <source>
        <dbReference type="Proteomes" id="UP001304847"/>
    </source>
</evidence>
<evidence type="ECO:0000313" key="12">
    <source>
        <dbReference type="EMBL" id="QQA61540.1"/>
    </source>
</evidence>
<dbReference type="Proteomes" id="UP000266778">
    <property type="component" value="Chromosome"/>
</dbReference>
<dbReference type="RefSeq" id="WP_010672587.1">
    <property type="nucleotide sequence ID" value="NZ_AP019195.1"/>
</dbReference>
<evidence type="ECO:0000313" key="10">
    <source>
        <dbReference type="EMBL" id="MDX7719244.1"/>
    </source>
</evidence>
<dbReference type="InterPro" id="IPR018551">
    <property type="entry name" value="DUF2007"/>
</dbReference>
<dbReference type="Proteomes" id="UP001277183">
    <property type="component" value="Unassembled WGS sequence"/>
</dbReference>
<reference evidence="12" key="3">
    <citation type="submission" date="2020-12" db="EMBL/GenBank/DDBJ databases">
        <title>GES Beta-lactamases isolated from hospital effluents in Brazil.</title>
        <authorList>
            <person name="Conte D."/>
            <person name="Mesa D."/>
            <person name="Palmeiro J.K."/>
            <person name="Dalla-Costa L.M."/>
        </authorList>
    </citation>
    <scope>NUCLEOTIDE SEQUENCE [LARGE SCALE GENOMIC DNA]</scope>
    <source>
        <strain evidence="12">Aero21</strain>
    </source>
</reference>
<reference evidence="10" key="8">
    <citation type="submission" date="2023-11" db="EMBL/GenBank/DDBJ databases">
        <title>WGS of Aeromonas in Northern Israel.</title>
        <authorList>
            <person name="Hershko Y."/>
        </authorList>
    </citation>
    <scope>NUCLEOTIDE SEQUENCE</scope>
    <source>
        <strain evidence="10">77416</strain>
    </source>
</reference>
<dbReference type="Proteomes" id="UP001161704">
    <property type="component" value="Unassembled WGS sequence"/>
</dbReference>
<dbReference type="SUPFAM" id="SSF54913">
    <property type="entry name" value="GlnB-like"/>
    <property type="match status" value="1"/>
</dbReference>
<reference evidence="2" key="1">
    <citation type="journal article" date="2019" name="J Environ">
        <title>Genetic characterization and potential molecular dissemination mechanism of tet (31) gene in Aeromonas caviae from an oxytetracycline wastewater treatment system.</title>
        <authorList>
            <person name="Shi Y."/>
            <person name="Tian Z."/>
            <person name="Leclercq S.O."/>
            <person name="Zhang H."/>
            <person name="Yang M."/>
            <person name="Zhang Y."/>
        </authorList>
    </citation>
    <scope>NUCLEOTIDE SEQUENCE</scope>
    <source>
        <strain evidence="2">T25-39</strain>
    </source>
</reference>
<evidence type="ECO:0000313" key="13">
    <source>
        <dbReference type="EMBL" id="UZC85293.1"/>
    </source>
</evidence>
<dbReference type="GeneID" id="48824229"/>